<proteinExistence type="predicted"/>
<evidence type="ECO:0000313" key="2">
    <source>
        <dbReference type="Proteomes" id="UP000053480"/>
    </source>
</evidence>
<protein>
    <submittedName>
        <fullName evidence="1">Uncharacterized protein</fullName>
    </submittedName>
</protein>
<accession>A0ACC6TR44</accession>
<gene>
    <name evidence="1" type="ORF">TQ35_0009135</name>
</gene>
<sequence length="162" mass="17633">MGLSGVMAFALISFIALSSAVVMILDLTGSIITIYKAEDIKHQVMIDQEDSKITILLVSVSSNILDVTLVNSGSLPLWDFQQFGVVVKYYANVNGNETLSVSNYNYSASPTAYQWTSENNIINPGSLDNIEIVLPYPPYKGTKATIVISTNYGSLAVWRGTL</sequence>
<name>A0ACC6TR44_9CREN</name>
<dbReference type="EMBL" id="JZWS03000024">
    <property type="protein sequence ID" value="MEW9492346.1"/>
    <property type="molecule type" value="Genomic_DNA"/>
</dbReference>
<evidence type="ECO:0000313" key="1">
    <source>
        <dbReference type="EMBL" id="MEW9492346.1"/>
    </source>
</evidence>
<comment type="caution">
    <text evidence="1">The sequence shown here is derived from an EMBL/GenBank/DDBJ whole genome shotgun (WGS) entry which is preliminary data.</text>
</comment>
<dbReference type="Proteomes" id="UP000053480">
    <property type="component" value="Unassembled WGS sequence"/>
</dbReference>
<organism evidence="1 2">
    <name type="scientific">Candidatus Aramenus sulfurataquae</name>
    <dbReference type="NCBI Taxonomy" id="1326980"/>
    <lineage>
        <taxon>Archaea</taxon>
        <taxon>Thermoproteota</taxon>
        <taxon>Thermoprotei</taxon>
        <taxon>Sulfolobales</taxon>
        <taxon>Sulfolobaceae</taxon>
        <taxon>Candidatus Aramenus</taxon>
    </lineage>
</organism>
<reference evidence="1" key="1">
    <citation type="submission" date="2024-07" db="EMBL/GenBank/DDBJ databases">
        <title>Metagenome and Metagenome-Assembled Genomes of Archaea from a hot spring from the geothermal field of Los Azufres, Mexico.</title>
        <authorList>
            <person name="Marin-Paredes R."/>
            <person name="Martinez-Romero E."/>
            <person name="Servin-Garciduenas L.E."/>
        </authorList>
    </citation>
    <scope>NUCLEOTIDE SEQUENCE</scope>
    <source>
        <strain evidence="1">AZ1-454</strain>
    </source>
</reference>